<dbReference type="AlphaFoldDB" id="X0YBP9"/>
<feature type="non-terminal residue" evidence="6">
    <location>
        <position position="77"/>
    </location>
</feature>
<keyword evidence="3" id="KW-0862">Zinc</keyword>
<evidence type="ECO:0000259" key="5">
    <source>
        <dbReference type="SMART" id="SM00661"/>
    </source>
</evidence>
<dbReference type="GO" id="GO:0046872">
    <property type="term" value="F:metal ion binding"/>
    <property type="evidence" value="ECO:0007669"/>
    <property type="project" value="UniProtKB-KW"/>
</dbReference>
<keyword evidence="2" id="KW-0479">Metal-binding</keyword>
<dbReference type="InterPro" id="IPR019761">
    <property type="entry name" value="DNA-dir_RNA_pol-M_15_CS"/>
</dbReference>
<evidence type="ECO:0000256" key="2">
    <source>
        <dbReference type="ARBA" id="ARBA00022723"/>
    </source>
</evidence>
<gene>
    <name evidence="6" type="ORF">S01H1_81723</name>
</gene>
<organism evidence="6">
    <name type="scientific">marine sediment metagenome</name>
    <dbReference type="NCBI Taxonomy" id="412755"/>
    <lineage>
        <taxon>unclassified sequences</taxon>
        <taxon>metagenomes</taxon>
        <taxon>ecological metagenomes</taxon>
    </lineage>
</organism>
<comment type="similarity">
    <text evidence="1">Belongs to the archaeal RpoM/eukaryotic RPA12/RPB9/RPC11 RNA polymerase family.</text>
</comment>
<dbReference type="PROSITE" id="PS01030">
    <property type="entry name" value="RNA_POL_M_15KD"/>
    <property type="match status" value="1"/>
</dbReference>
<protein>
    <recommendedName>
        <fullName evidence="5">DNA-directed RNA polymerase II subunit RPB9-like zinc ribbon domain-containing protein</fullName>
    </recommendedName>
</protein>
<keyword evidence="4" id="KW-0804">Transcription</keyword>
<dbReference type="EMBL" id="BARS01055338">
    <property type="protein sequence ID" value="GAG44712.1"/>
    <property type="molecule type" value="Genomic_DNA"/>
</dbReference>
<dbReference type="InterPro" id="IPR001529">
    <property type="entry name" value="Zn_ribbon_RPB9"/>
</dbReference>
<proteinExistence type="inferred from homology"/>
<evidence type="ECO:0000256" key="4">
    <source>
        <dbReference type="ARBA" id="ARBA00023163"/>
    </source>
</evidence>
<name>X0YBP9_9ZZZZ</name>
<dbReference type="SMART" id="SM00661">
    <property type="entry name" value="RPOL9"/>
    <property type="match status" value="1"/>
</dbReference>
<sequence length="77" mass="8184">MKFCDKCGAFLQASSEGLICPKCGHVAETDVIEIKRNGKKAVAPVYVVDSPKKDASPVNQTCPSCGHAEAYRTVLAT</sequence>
<feature type="domain" description="DNA-directed RNA polymerase II subunit RPB9-like zinc ribbon" evidence="5">
    <location>
        <begin position="2"/>
        <end position="48"/>
    </location>
</feature>
<evidence type="ECO:0000313" key="6">
    <source>
        <dbReference type="EMBL" id="GAG44712.1"/>
    </source>
</evidence>
<dbReference type="GO" id="GO:0006351">
    <property type="term" value="P:DNA-templated transcription"/>
    <property type="evidence" value="ECO:0007669"/>
    <property type="project" value="InterPro"/>
</dbReference>
<accession>X0YBP9</accession>
<comment type="caution">
    <text evidence="6">The sequence shown here is derived from an EMBL/GenBank/DDBJ whole genome shotgun (WGS) entry which is preliminary data.</text>
</comment>
<reference evidence="6" key="1">
    <citation type="journal article" date="2014" name="Front. Microbiol.">
        <title>High frequency of phylogenetically diverse reductive dehalogenase-homologous genes in deep subseafloor sedimentary metagenomes.</title>
        <authorList>
            <person name="Kawai M."/>
            <person name="Futagami T."/>
            <person name="Toyoda A."/>
            <person name="Takaki Y."/>
            <person name="Nishi S."/>
            <person name="Hori S."/>
            <person name="Arai W."/>
            <person name="Tsubouchi T."/>
            <person name="Morono Y."/>
            <person name="Uchiyama I."/>
            <person name="Ito T."/>
            <person name="Fujiyama A."/>
            <person name="Inagaki F."/>
            <person name="Takami H."/>
        </authorList>
    </citation>
    <scope>NUCLEOTIDE SEQUENCE</scope>
    <source>
        <strain evidence="6">Expedition CK06-06</strain>
    </source>
</reference>
<dbReference type="Gene3D" id="2.20.70.10">
    <property type="match status" value="1"/>
</dbReference>
<evidence type="ECO:0000256" key="3">
    <source>
        <dbReference type="ARBA" id="ARBA00022833"/>
    </source>
</evidence>
<evidence type="ECO:0000256" key="1">
    <source>
        <dbReference type="ARBA" id="ARBA00008925"/>
    </source>
</evidence>